<organism evidence="7 8">
    <name type="scientific">Pseudoneurospora amorphoporcata</name>
    <dbReference type="NCBI Taxonomy" id="241081"/>
    <lineage>
        <taxon>Eukaryota</taxon>
        <taxon>Fungi</taxon>
        <taxon>Dikarya</taxon>
        <taxon>Ascomycota</taxon>
        <taxon>Pezizomycotina</taxon>
        <taxon>Sordariomycetes</taxon>
        <taxon>Sordariomycetidae</taxon>
        <taxon>Sordariales</taxon>
        <taxon>Sordariaceae</taxon>
        <taxon>Pseudoneurospora</taxon>
    </lineage>
</organism>
<dbReference type="InterPro" id="IPR017907">
    <property type="entry name" value="Znf_RING_CS"/>
</dbReference>
<reference evidence="7" key="2">
    <citation type="submission" date="2023-06" db="EMBL/GenBank/DDBJ databases">
        <authorList>
            <consortium name="Lawrence Berkeley National Laboratory"/>
            <person name="Mondo S.J."/>
            <person name="Hensen N."/>
            <person name="Bonometti L."/>
            <person name="Westerberg I."/>
            <person name="Brannstrom I.O."/>
            <person name="Guillou S."/>
            <person name="Cros-Aarteil S."/>
            <person name="Calhoun S."/>
            <person name="Haridas S."/>
            <person name="Kuo A."/>
            <person name="Pangilinan J."/>
            <person name="Riley R."/>
            <person name="Labutti K."/>
            <person name="Andreopoulos B."/>
            <person name="Lipzen A."/>
            <person name="Chen C."/>
            <person name="Yanf M."/>
            <person name="Daum C."/>
            <person name="Ng V."/>
            <person name="Clum A."/>
            <person name="Steindorff A."/>
            <person name="Ohm R."/>
            <person name="Martin F."/>
            <person name="Silar P."/>
            <person name="Natvig D."/>
            <person name="Lalanne C."/>
            <person name="Gautier V."/>
            <person name="Ament-Velasquez S.L."/>
            <person name="Kruys A."/>
            <person name="Hutchinson M.I."/>
            <person name="Powell A.J."/>
            <person name="Barry K."/>
            <person name="Miller A.N."/>
            <person name="Grigoriev I.V."/>
            <person name="Debuchy R."/>
            <person name="Gladieux P."/>
            <person name="Thoren M.H."/>
            <person name="Johannesson H."/>
        </authorList>
    </citation>
    <scope>NUCLEOTIDE SEQUENCE</scope>
    <source>
        <strain evidence="7">CBS 626.80</strain>
    </source>
</reference>
<evidence type="ECO:0000256" key="4">
    <source>
        <dbReference type="PROSITE-ProRule" id="PRU00175"/>
    </source>
</evidence>
<dbReference type="EMBL" id="MU859237">
    <property type="protein sequence ID" value="KAK3948934.1"/>
    <property type="molecule type" value="Genomic_DNA"/>
</dbReference>
<feature type="domain" description="RING-type" evidence="6">
    <location>
        <begin position="67"/>
        <end position="143"/>
    </location>
</feature>
<evidence type="ECO:0000313" key="8">
    <source>
        <dbReference type="Proteomes" id="UP001303222"/>
    </source>
</evidence>
<dbReference type="InterPro" id="IPR013083">
    <property type="entry name" value="Znf_RING/FYVE/PHD"/>
</dbReference>
<evidence type="ECO:0000259" key="6">
    <source>
        <dbReference type="PROSITE" id="PS50089"/>
    </source>
</evidence>
<dbReference type="GO" id="GO:0008270">
    <property type="term" value="F:zinc ion binding"/>
    <property type="evidence" value="ECO:0007669"/>
    <property type="project" value="UniProtKB-KW"/>
</dbReference>
<name>A0AAN6SCU4_9PEZI</name>
<dbReference type="InterPro" id="IPR001841">
    <property type="entry name" value="Znf_RING"/>
</dbReference>
<evidence type="ECO:0000256" key="1">
    <source>
        <dbReference type="ARBA" id="ARBA00022723"/>
    </source>
</evidence>
<feature type="region of interest" description="Disordered" evidence="5">
    <location>
        <begin position="236"/>
        <end position="300"/>
    </location>
</feature>
<protein>
    <recommendedName>
        <fullName evidence="6">RING-type domain-containing protein</fullName>
    </recommendedName>
</protein>
<accession>A0AAN6SCU4</accession>
<reference evidence="7" key="1">
    <citation type="journal article" date="2023" name="Mol. Phylogenet. Evol.">
        <title>Genome-scale phylogeny and comparative genomics of the fungal order Sordariales.</title>
        <authorList>
            <person name="Hensen N."/>
            <person name="Bonometti L."/>
            <person name="Westerberg I."/>
            <person name="Brannstrom I.O."/>
            <person name="Guillou S."/>
            <person name="Cros-Aarteil S."/>
            <person name="Calhoun S."/>
            <person name="Haridas S."/>
            <person name="Kuo A."/>
            <person name="Mondo S."/>
            <person name="Pangilinan J."/>
            <person name="Riley R."/>
            <person name="LaButti K."/>
            <person name="Andreopoulos B."/>
            <person name="Lipzen A."/>
            <person name="Chen C."/>
            <person name="Yan M."/>
            <person name="Daum C."/>
            <person name="Ng V."/>
            <person name="Clum A."/>
            <person name="Steindorff A."/>
            <person name="Ohm R.A."/>
            <person name="Martin F."/>
            <person name="Silar P."/>
            <person name="Natvig D.O."/>
            <person name="Lalanne C."/>
            <person name="Gautier V."/>
            <person name="Ament-Velasquez S.L."/>
            <person name="Kruys A."/>
            <person name="Hutchinson M.I."/>
            <person name="Powell A.J."/>
            <person name="Barry K."/>
            <person name="Miller A.N."/>
            <person name="Grigoriev I.V."/>
            <person name="Debuchy R."/>
            <person name="Gladieux P."/>
            <person name="Hiltunen Thoren M."/>
            <person name="Johannesson H."/>
        </authorList>
    </citation>
    <scope>NUCLEOTIDE SEQUENCE</scope>
    <source>
        <strain evidence="7">CBS 626.80</strain>
    </source>
</reference>
<comment type="caution">
    <text evidence="7">The sequence shown here is derived from an EMBL/GenBank/DDBJ whole genome shotgun (WGS) entry which is preliminary data.</text>
</comment>
<evidence type="ECO:0000256" key="3">
    <source>
        <dbReference type="ARBA" id="ARBA00022833"/>
    </source>
</evidence>
<gene>
    <name evidence="7" type="ORF">QBC32DRAFT_373191</name>
</gene>
<keyword evidence="2 4" id="KW-0863">Zinc-finger</keyword>
<evidence type="ECO:0000256" key="5">
    <source>
        <dbReference type="SAM" id="MobiDB-lite"/>
    </source>
</evidence>
<dbReference type="SMART" id="SM00184">
    <property type="entry name" value="RING"/>
    <property type="match status" value="1"/>
</dbReference>
<sequence>MSDRTNTNATESLPGQSNTSTMASSIPETLPKITRKDTTVWHDVKKYLLSRAKTSRDPHFVIPRPICALCDGDEELDIAGVPATDPTSVRFEGAVLACGHMFCIPCLNEYEDNLPDPNPYDNAYNTVCGRRKLTREYRCPTCRADMHHKKCWCEVGACRLPTSAPLDGGVEKSGGQWVCEMLHPGERRHEETEAVEGVNNHHSVMDDYPALMNKETRKKLVELVLAVATTMPELEAAVASSKNDDDDDDDDEESSHDDDVHNSEAREDEDNNGSPEDDDSEDDDDGDDSPTDSNDSDEPHSCFNNILNLFAHDNRHENRAMAEYHRRTTRYLHNLPLGLFKDAAAGLNSKTVKTYPIALWNRCVKPVCDKCHWDRMERHSCLLLLPRRVVLF</sequence>
<proteinExistence type="predicted"/>
<feature type="compositionally biased region" description="Acidic residues" evidence="5">
    <location>
        <begin position="266"/>
        <end position="296"/>
    </location>
</feature>
<evidence type="ECO:0000256" key="2">
    <source>
        <dbReference type="ARBA" id="ARBA00022771"/>
    </source>
</evidence>
<feature type="compositionally biased region" description="Acidic residues" evidence="5">
    <location>
        <begin position="244"/>
        <end position="256"/>
    </location>
</feature>
<dbReference type="Proteomes" id="UP001303222">
    <property type="component" value="Unassembled WGS sequence"/>
</dbReference>
<feature type="region of interest" description="Disordered" evidence="5">
    <location>
        <begin position="1"/>
        <end position="28"/>
    </location>
</feature>
<dbReference type="PROSITE" id="PS00518">
    <property type="entry name" value="ZF_RING_1"/>
    <property type="match status" value="1"/>
</dbReference>
<dbReference type="AlphaFoldDB" id="A0AAN6SCU4"/>
<dbReference type="PROSITE" id="PS50089">
    <property type="entry name" value="ZF_RING_2"/>
    <property type="match status" value="1"/>
</dbReference>
<evidence type="ECO:0000313" key="7">
    <source>
        <dbReference type="EMBL" id="KAK3948934.1"/>
    </source>
</evidence>
<dbReference type="Gene3D" id="3.30.40.10">
    <property type="entry name" value="Zinc/RING finger domain, C3HC4 (zinc finger)"/>
    <property type="match status" value="1"/>
</dbReference>
<keyword evidence="3" id="KW-0862">Zinc</keyword>
<keyword evidence="1" id="KW-0479">Metal-binding</keyword>
<feature type="compositionally biased region" description="Polar residues" evidence="5">
    <location>
        <begin position="1"/>
        <end position="27"/>
    </location>
</feature>
<keyword evidence="8" id="KW-1185">Reference proteome</keyword>